<dbReference type="AlphaFoldDB" id="F3KK51"/>
<dbReference type="EMBL" id="AEGP01000033">
    <property type="protein sequence ID" value="EGG42218.1"/>
    <property type="molecule type" value="Genomic_DNA"/>
</dbReference>
<evidence type="ECO:0000313" key="1">
    <source>
        <dbReference type="EMBL" id="EGG42218.1"/>
    </source>
</evidence>
<proteinExistence type="predicted"/>
<name>F3KK51_9ARCH</name>
<organism evidence="1">
    <name type="scientific">Candidatus Nitrosarchaeum limnium SFB1</name>
    <dbReference type="NCBI Taxonomy" id="886738"/>
    <lineage>
        <taxon>Archaea</taxon>
        <taxon>Nitrososphaerota</taxon>
        <taxon>Nitrososphaeria</taxon>
        <taxon>Nitrosopumilales</taxon>
        <taxon>Nitrosopumilaceae</taxon>
        <taxon>Nitrosarchaeum</taxon>
    </lineage>
</organism>
<reference evidence="1" key="1">
    <citation type="journal article" date="2011" name="PLoS ONE">
        <title>Genome of a low-salinity ammonia-oxidizing archaeon determined by single-cell and metagenomic analysis.</title>
        <authorList>
            <person name="Blainey P.C."/>
            <person name="Mosier A.C."/>
            <person name="Potanina A."/>
            <person name="Francis C.A."/>
            <person name="Quake S.R."/>
        </authorList>
    </citation>
    <scope>NUCLEOTIDE SEQUENCE [LARGE SCALE GENOMIC DNA]</scope>
    <source>
        <strain evidence="1">SFB1</strain>
    </source>
</reference>
<sequence>MNWNRVGKSFKEKIHDVEEKIVEEVEFASKRTSHGIKDEYKDLQKIEHNNELIYYKSDALAIVIRKLGGFDDFLKVVDGLTREGYWMINSEDIKNLLSNFGIALPGTAKGTLYYFQNKKYIN</sequence>
<dbReference type="HOGENOM" id="CLU_2021401_0_0_2"/>
<accession>F3KK51</accession>
<protein>
    <submittedName>
        <fullName evidence="1">Uncharacterized protein</fullName>
    </submittedName>
</protein>
<gene>
    <name evidence="1" type="ORF">Nlim_0864</name>
</gene>
<comment type="caution">
    <text evidence="1">The sequence shown here is derived from an EMBL/GenBank/DDBJ whole genome shotgun (WGS) entry which is preliminary data.</text>
</comment>
<dbReference type="Proteomes" id="UP000004348">
    <property type="component" value="Chromosome"/>
</dbReference>